<dbReference type="GO" id="GO:0030007">
    <property type="term" value="P:intracellular potassium ion homeostasis"/>
    <property type="evidence" value="ECO:0007669"/>
    <property type="project" value="TreeGrafter"/>
</dbReference>
<dbReference type="GO" id="GO:0005391">
    <property type="term" value="F:P-type sodium:potassium-exchanging transporter activity"/>
    <property type="evidence" value="ECO:0007669"/>
    <property type="project" value="TreeGrafter"/>
</dbReference>
<keyword evidence="3" id="KW-0597">Phosphoprotein</keyword>
<feature type="transmembrane region" description="Helical" evidence="13">
    <location>
        <begin position="265"/>
        <end position="284"/>
    </location>
</feature>
<feature type="transmembrane region" description="Helical" evidence="13">
    <location>
        <begin position="833"/>
        <end position="852"/>
    </location>
</feature>
<evidence type="ECO:0000256" key="13">
    <source>
        <dbReference type="SAM" id="Phobius"/>
    </source>
</evidence>
<evidence type="ECO:0000259" key="14">
    <source>
        <dbReference type="SMART" id="SM00831"/>
    </source>
</evidence>
<proteinExistence type="inferred from homology"/>
<dbReference type="GO" id="GO:0006883">
    <property type="term" value="P:intracellular sodium ion homeostasis"/>
    <property type="evidence" value="ECO:0007669"/>
    <property type="project" value="TreeGrafter"/>
</dbReference>
<reference evidence="15 16" key="1">
    <citation type="submission" date="2013-08" db="EMBL/GenBank/DDBJ databases">
        <title>Genome sequencing of Cellulomonas carbonis T26.</title>
        <authorList>
            <person name="Chen F."/>
            <person name="Li Y."/>
            <person name="Wang G."/>
        </authorList>
    </citation>
    <scope>NUCLEOTIDE SEQUENCE [LARGE SCALE GENOMIC DNA]</scope>
    <source>
        <strain evidence="15 16">T26</strain>
    </source>
</reference>
<evidence type="ECO:0000256" key="9">
    <source>
        <dbReference type="ARBA" id="ARBA00022989"/>
    </source>
</evidence>
<comment type="caution">
    <text evidence="15">The sequence shown here is derived from an EMBL/GenBank/DDBJ whole genome shotgun (WGS) entry which is preliminary data.</text>
</comment>
<dbReference type="Pfam" id="PF00122">
    <property type="entry name" value="E1-E2_ATPase"/>
    <property type="match status" value="1"/>
</dbReference>
<dbReference type="PANTHER" id="PTHR43294:SF20">
    <property type="entry name" value="P-TYPE ATPASE"/>
    <property type="match status" value="1"/>
</dbReference>
<dbReference type="SFLD" id="SFLDF00027">
    <property type="entry name" value="p-type_atpase"/>
    <property type="match status" value="1"/>
</dbReference>
<dbReference type="InterPro" id="IPR023214">
    <property type="entry name" value="HAD_sf"/>
</dbReference>
<feature type="transmembrane region" description="Helical" evidence="13">
    <location>
        <begin position="873"/>
        <end position="892"/>
    </location>
</feature>
<comment type="similarity">
    <text evidence="2">Belongs to the cation transport ATPase (P-type) (TC 3.A.3) family. Type IIA subfamily.</text>
</comment>
<comment type="subcellular location">
    <subcellularLocation>
        <location evidence="1">Cell membrane</location>
        <topology evidence="1">Multi-pass membrane protein</topology>
    </subcellularLocation>
</comment>
<sequence length="948" mass="98820">MTTAGADQPDTRPSTRGVGHALVAPWSLPPEDVVREVAGSREGLGAREAQERLVRDGRNALPEPPRPSAVRRLLSQYADVLIYILVVAAALKAFTRDWVDLVVIVVVIVATGLIGFVQEGRAASALAGLRRMQSLDAQVRRDGDWGVVDSATLVVGDVVRVRSGDRVPADVRLLTSAQLQVDESALTGESVPAEKSADPVDADAGVGDRTPMLFSGTIVTAGNGEGVVVATGRDTEIGRISTLVSEQTTTDTPLARQLDHLGKQLSVLIAVLAVVMLLVGRLVHGLDVDALISAAIGFAVAAVPEGLPALVTITLALGVQQMARRRAITRRMEAVETLGSTTTICSDKTGTLTQNEMTARAVVTPAGSYTVEGTGYDPAGRVVAADGTEADPRAHPDLAALVLAVGMCNDARVERADDGWRVVGQPTEGALVVLAAKAGGVPDAAERVHVVPFESSHKFAATLDDVPAAALGGAAGGRRDGAPAGTSGGALRLVHVVGAPDRLLDRARTEWSADGEPTPLDRAAWDERVDALSARGLRVLAAAVRPADGVVTITLDDVDDDLTFLGVVGIVDPPRPEATAAIAEAHGAGIRVKMITGDHRGTATAIARELGIAPGEGDVRALTGAELQAMDDDELREVVRDVDVYARTSPEHKLRIVRALQSHGEVVAMTGDGVNDAPSITRADVGVAMGIKGTEATKEAADIVLADDDFATIERAVEEGRRIYDNIRKAVVFLLPTNGAQSLVVLVAVLAGLTLPLSPVQILWINLVTALTLSLTLAGEPAEPGIMRRPPRSPDEQVLSGRATAIVLVASVVIGGATLLVYLLESARTGDHAVAQTSAVMMLALGQLAFLLSCRLLNGSAFTVRVLTGNPGLWVSAGALVALQLVFTYAPFMHGWFGSAPIGVHGWVLTAGAAVLVFLVMEAAKAVVRRAPAGRRGGVDREVDPRRS</sequence>
<dbReference type="PROSITE" id="PS00154">
    <property type="entry name" value="ATPASE_E1_E2"/>
    <property type="match status" value="1"/>
</dbReference>
<evidence type="ECO:0000256" key="7">
    <source>
        <dbReference type="ARBA" id="ARBA00022842"/>
    </source>
</evidence>
<dbReference type="InterPro" id="IPR059000">
    <property type="entry name" value="ATPase_P-type_domA"/>
</dbReference>
<evidence type="ECO:0000256" key="4">
    <source>
        <dbReference type="ARBA" id="ARBA00022692"/>
    </source>
</evidence>
<keyword evidence="5" id="KW-0547">Nucleotide-binding</keyword>
<dbReference type="Proteomes" id="UP000029839">
    <property type="component" value="Unassembled WGS sequence"/>
</dbReference>
<keyword evidence="16" id="KW-1185">Reference proteome</keyword>
<dbReference type="InterPro" id="IPR050510">
    <property type="entry name" value="Cation_transp_ATPase_P-type"/>
</dbReference>
<dbReference type="InterPro" id="IPR023298">
    <property type="entry name" value="ATPase_P-typ_TM_dom_sf"/>
</dbReference>
<dbReference type="SUPFAM" id="SSF81665">
    <property type="entry name" value="Calcium ATPase, transmembrane domain M"/>
    <property type="match status" value="1"/>
</dbReference>
<dbReference type="FunFam" id="3.40.50.1000:FF:000028">
    <property type="entry name" value="Calcium-transporting P-type ATPase, putative"/>
    <property type="match status" value="1"/>
</dbReference>
<protein>
    <submittedName>
        <fullName evidence="15">Carbonate dehydratase</fullName>
    </submittedName>
</protein>
<dbReference type="SUPFAM" id="SSF81653">
    <property type="entry name" value="Calcium ATPase, transduction domain A"/>
    <property type="match status" value="1"/>
</dbReference>
<dbReference type="Pfam" id="PF00689">
    <property type="entry name" value="Cation_ATPase_C"/>
    <property type="match status" value="1"/>
</dbReference>
<gene>
    <name evidence="15" type="ORF">N868_06130</name>
</gene>
<dbReference type="EMBL" id="AXCY01000013">
    <property type="protein sequence ID" value="KGM11807.1"/>
    <property type="molecule type" value="Genomic_DNA"/>
</dbReference>
<feature type="transmembrane region" description="Helical" evidence="13">
    <location>
        <begin position="77"/>
        <end position="95"/>
    </location>
</feature>
<reference evidence="15 16" key="2">
    <citation type="journal article" date="2015" name="Stand. Genomic Sci.">
        <title>Draft genome sequence of Cellulomonas carbonis T26(T) and comparative analysis of six Cellulomonas genomes.</title>
        <authorList>
            <person name="Zhuang W."/>
            <person name="Zhang S."/>
            <person name="Xia X."/>
            <person name="Wang G."/>
        </authorList>
    </citation>
    <scope>NUCLEOTIDE SEQUENCE [LARGE SCALE GENOMIC DNA]</scope>
    <source>
        <strain evidence="15 16">T26</strain>
    </source>
</reference>
<feature type="domain" description="Cation-transporting P-type ATPase N-terminal" evidence="14">
    <location>
        <begin position="24"/>
        <end position="97"/>
    </location>
</feature>
<evidence type="ECO:0000256" key="10">
    <source>
        <dbReference type="ARBA" id="ARBA00023136"/>
    </source>
</evidence>
<feature type="region of interest" description="Disordered" evidence="12">
    <location>
        <begin position="1"/>
        <end position="21"/>
    </location>
</feature>
<evidence type="ECO:0000313" key="15">
    <source>
        <dbReference type="EMBL" id="KGM11807.1"/>
    </source>
</evidence>
<feature type="transmembrane region" description="Helical" evidence="13">
    <location>
        <begin position="799"/>
        <end position="821"/>
    </location>
</feature>
<comment type="catalytic activity">
    <reaction evidence="11">
        <text>ATP + H2O = ADP + phosphate + H(+)</text>
        <dbReference type="Rhea" id="RHEA:13065"/>
        <dbReference type="ChEBI" id="CHEBI:15377"/>
        <dbReference type="ChEBI" id="CHEBI:15378"/>
        <dbReference type="ChEBI" id="CHEBI:30616"/>
        <dbReference type="ChEBI" id="CHEBI:43474"/>
        <dbReference type="ChEBI" id="CHEBI:456216"/>
    </reaction>
</comment>
<evidence type="ECO:0000256" key="2">
    <source>
        <dbReference type="ARBA" id="ARBA00005675"/>
    </source>
</evidence>
<dbReference type="InterPro" id="IPR036412">
    <property type="entry name" value="HAD-like_sf"/>
</dbReference>
<name>A0A0A0BVW3_9CELL</name>
<dbReference type="InterPro" id="IPR023299">
    <property type="entry name" value="ATPase_P-typ_cyto_dom_N"/>
</dbReference>
<keyword evidence="10 13" id="KW-0472">Membrane</keyword>
<keyword evidence="7" id="KW-0460">Magnesium</keyword>
<dbReference type="OrthoDB" id="9814270at2"/>
<dbReference type="InterPro" id="IPR004014">
    <property type="entry name" value="ATPase_P-typ_cation-transptr_N"/>
</dbReference>
<dbReference type="SFLD" id="SFLDS00003">
    <property type="entry name" value="Haloacid_Dehalogenase"/>
    <property type="match status" value="1"/>
</dbReference>
<dbReference type="GO" id="GO:0036376">
    <property type="term" value="P:sodium ion export across plasma membrane"/>
    <property type="evidence" value="ECO:0007669"/>
    <property type="project" value="TreeGrafter"/>
</dbReference>
<dbReference type="SUPFAM" id="SSF56784">
    <property type="entry name" value="HAD-like"/>
    <property type="match status" value="1"/>
</dbReference>
<dbReference type="Gene3D" id="3.40.1110.10">
    <property type="entry name" value="Calcium-transporting ATPase, cytoplasmic domain N"/>
    <property type="match status" value="1"/>
</dbReference>
<feature type="transmembrane region" description="Helical" evidence="13">
    <location>
        <begin position="761"/>
        <end position="778"/>
    </location>
</feature>
<feature type="transmembrane region" description="Helical" evidence="13">
    <location>
        <begin position="290"/>
        <end position="317"/>
    </location>
</feature>
<dbReference type="FunFam" id="2.70.150.10:FF:000160">
    <property type="entry name" value="Sarcoplasmic/endoplasmic reticulum calcium ATPase 1"/>
    <property type="match status" value="1"/>
</dbReference>
<keyword evidence="6" id="KW-0067">ATP-binding</keyword>
<evidence type="ECO:0000313" key="16">
    <source>
        <dbReference type="Proteomes" id="UP000029839"/>
    </source>
</evidence>
<dbReference type="GO" id="GO:0005886">
    <property type="term" value="C:plasma membrane"/>
    <property type="evidence" value="ECO:0007669"/>
    <property type="project" value="UniProtKB-SubCell"/>
</dbReference>
<dbReference type="SMART" id="SM00831">
    <property type="entry name" value="Cation_ATPase_N"/>
    <property type="match status" value="1"/>
</dbReference>
<evidence type="ECO:0000256" key="3">
    <source>
        <dbReference type="ARBA" id="ARBA00022553"/>
    </source>
</evidence>
<evidence type="ECO:0000256" key="1">
    <source>
        <dbReference type="ARBA" id="ARBA00004651"/>
    </source>
</evidence>
<dbReference type="RefSeq" id="WP_081978543.1">
    <property type="nucleotide sequence ID" value="NZ_AXCY01000013.1"/>
</dbReference>
<dbReference type="InterPro" id="IPR001757">
    <property type="entry name" value="P_typ_ATPase"/>
</dbReference>
<dbReference type="AlphaFoldDB" id="A0A0A0BVW3"/>
<accession>A0A0A0BVW3</accession>
<keyword evidence="8" id="KW-1278">Translocase</keyword>
<dbReference type="GO" id="GO:0005524">
    <property type="term" value="F:ATP binding"/>
    <property type="evidence" value="ECO:0007669"/>
    <property type="project" value="UniProtKB-KW"/>
</dbReference>
<evidence type="ECO:0000256" key="12">
    <source>
        <dbReference type="SAM" id="MobiDB-lite"/>
    </source>
</evidence>
<dbReference type="NCBIfam" id="TIGR01494">
    <property type="entry name" value="ATPase_P-type"/>
    <property type="match status" value="2"/>
</dbReference>
<keyword evidence="9 13" id="KW-1133">Transmembrane helix</keyword>
<evidence type="ECO:0000256" key="6">
    <source>
        <dbReference type="ARBA" id="ARBA00022840"/>
    </source>
</evidence>
<feature type="transmembrane region" description="Helical" evidence="13">
    <location>
        <begin position="731"/>
        <end position="755"/>
    </location>
</feature>
<dbReference type="Gene3D" id="3.40.50.1000">
    <property type="entry name" value="HAD superfamily/HAD-like"/>
    <property type="match status" value="1"/>
</dbReference>
<dbReference type="SFLD" id="SFLDG00002">
    <property type="entry name" value="C1.7:_P-type_atpase_like"/>
    <property type="match status" value="1"/>
</dbReference>
<dbReference type="InterPro" id="IPR018303">
    <property type="entry name" value="ATPase_P-typ_P_site"/>
</dbReference>
<dbReference type="Gene3D" id="2.70.150.10">
    <property type="entry name" value="Calcium-transporting ATPase, cytoplasmic transduction domain A"/>
    <property type="match status" value="1"/>
</dbReference>
<dbReference type="InterPro" id="IPR008250">
    <property type="entry name" value="ATPase_P-typ_transduc_dom_A_sf"/>
</dbReference>
<dbReference type="GO" id="GO:1990573">
    <property type="term" value="P:potassium ion import across plasma membrane"/>
    <property type="evidence" value="ECO:0007669"/>
    <property type="project" value="TreeGrafter"/>
</dbReference>
<evidence type="ECO:0000256" key="5">
    <source>
        <dbReference type="ARBA" id="ARBA00022741"/>
    </source>
</evidence>
<evidence type="ECO:0000256" key="11">
    <source>
        <dbReference type="ARBA" id="ARBA00049360"/>
    </source>
</evidence>
<dbReference type="Pfam" id="PF00690">
    <property type="entry name" value="Cation_ATPase_N"/>
    <property type="match status" value="1"/>
</dbReference>
<dbReference type="PRINTS" id="PR00119">
    <property type="entry name" value="CATATPASE"/>
</dbReference>
<dbReference type="InterPro" id="IPR044492">
    <property type="entry name" value="P_typ_ATPase_HD_dom"/>
</dbReference>
<dbReference type="SUPFAM" id="SSF81660">
    <property type="entry name" value="Metal cation-transporting ATPase, ATP-binding domain N"/>
    <property type="match status" value="1"/>
</dbReference>
<dbReference type="Pfam" id="PF13246">
    <property type="entry name" value="Cation_ATPase"/>
    <property type="match status" value="1"/>
</dbReference>
<feature type="transmembrane region" description="Helical" evidence="13">
    <location>
        <begin position="904"/>
        <end position="928"/>
    </location>
</feature>
<organism evidence="15 16">
    <name type="scientific">Cellulomonas carbonis T26</name>
    <dbReference type="NCBI Taxonomy" id="947969"/>
    <lineage>
        <taxon>Bacteria</taxon>
        <taxon>Bacillati</taxon>
        <taxon>Actinomycetota</taxon>
        <taxon>Actinomycetes</taxon>
        <taxon>Micrococcales</taxon>
        <taxon>Cellulomonadaceae</taxon>
        <taxon>Cellulomonas</taxon>
    </lineage>
</organism>
<keyword evidence="4 13" id="KW-0812">Transmembrane</keyword>
<dbReference type="GO" id="GO:0016887">
    <property type="term" value="F:ATP hydrolysis activity"/>
    <property type="evidence" value="ECO:0007669"/>
    <property type="project" value="InterPro"/>
</dbReference>
<dbReference type="PANTHER" id="PTHR43294">
    <property type="entry name" value="SODIUM/POTASSIUM-TRANSPORTING ATPASE SUBUNIT ALPHA"/>
    <property type="match status" value="1"/>
</dbReference>
<evidence type="ECO:0000256" key="8">
    <source>
        <dbReference type="ARBA" id="ARBA00022967"/>
    </source>
</evidence>
<dbReference type="Gene3D" id="1.20.1110.10">
    <property type="entry name" value="Calcium-transporting ATPase, transmembrane domain"/>
    <property type="match status" value="1"/>
</dbReference>
<dbReference type="PRINTS" id="PR00120">
    <property type="entry name" value="HATPASE"/>
</dbReference>
<dbReference type="GO" id="GO:1902600">
    <property type="term" value="P:proton transmembrane transport"/>
    <property type="evidence" value="ECO:0007669"/>
    <property type="project" value="TreeGrafter"/>
</dbReference>
<dbReference type="InterPro" id="IPR006068">
    <property type="entry name" value="ATPase_P-typ_cation-transptr_C"/>
</dbReference>
<feature type="transmembrane region" description="Helical" evidence="13">
    <location>
        <begin position="101"/>
        <end position="117"/>
    </location>
</feature>